<reference evidence="3" key="1">
    <citation type="journal article" date="2020" name="Stud. Mycol.">
        <title>101 Dothideomycetes genomes: A test case for predicting lifestyles and emergence of pathogens.</title>
        <authorList>
            <person name="Haridas S."/>
            <person name="Albert R."/>
            <person name="Binder M."/>
            <person name="Bloem J."/>
            <person name="LaButti K."/>
            <person name="Salamov A."/>
            <person name="Andreopoulos B."/>
            <person name="Baker S."/>
            <person name="Barry K."/>
            <person name="Bills G."/>
            <person name="Bluhm B."/>
            <person name="Cannon C."/>
            <person name="Castanera R."/>
            <person name="Culley D."/>
            <person name="Daum C."/>
            <person name="Ezra D."/>
            <person name="Gonzalez J."/>
            <person name="Henrissat B."/>
            <person name="Kuo A."/>
            <person name="Liang C."/>
            <person name="Lipzen A."/>
            <person name="Lutzoni F."/>
            <person name="Magnuson J."/>
            <person name="Mondo S."/>
            <person name="Nolan M."/>
            <person name="Ohm R."/>
            <person name="Pangilinan J."/>
            <person name="Park H.-J."/>
            <person name="Ramirez L."/>
            <person name="Alfaro M."/>
            <person name="Sun H."/>
            <person name="Tritt A."/>
            <person name="Yoshinaga Y."/>
            <person name="Zwiers L.-H."/>
            <person name="Turgeon B."/>
            <person name="Goodwin S."/>
            <person name="Spatafora J."/>
            <person name="Crous P."/>
            <person name="Grigoriev I."/>
        </authorList>
    </citation>
    <scope>NUCLEOTIDE SEQUENCE [LARGE SCALE GENOMIC DNA]</scope>
    <source>
        <strain evidence="3">CBS 304.66</strain>
    </source>
</reference>
<keyword evidence="1" id="KW-0732">Signal</keyword>
<dbReference type="Proteomes" id="UP000800093">
    <property type="component" value="Unassembled WGS sequence"/>
</dbReference>
<protein>
    <submittedName>
        <fullName evidence="2">Uncharacterized protein</fullName>
    </submittedName>
</protein>
<dbReference type="EMBL" id="ML986613">
    <property type="protein sequence ID" value="KAF2264737.1"/>
    <property type="molecule type" value="Genomic_DNA"/>
</dbReference>
<proteinExistence type="predicted"/>
<comment type="caution">
    <text evidence="2">The sequence shown here is derived from an EMBL/GenBank/DDBJ whole genome shotgun (WGS) entry which is preliminary data.</text>
</comment>
<organism evidence="2 3">
    <name type="scientific">Lojkania enalia</name>
    <dbReference type="NCBI Taxonomy" id="147567"/>
    <lineage>
        <taxon>Eukaryota</taxon>
        <taxon>Fungi</taxon>
        <taxon>Dikarya</taxon>
        <taxon>Ascomycota</taxon>
        <taxon>Pezizomycotina</taxon>
        <taxon>Dothideomycetes</taxon>
        <taxon>Pleosporomycetidae</taxon>
        <taxon>Pleosporales</taxon>
        <taxon>Pleosporales incertae sedis</taxon>
        <taxon>Lojkania</taxon>
    </lineage>
</organism>
<evidence type="ECO:0000256" key="1">
    <source>
        <dbReference type="SAM" id="SignalP"/>
    </source>
</evidence>
<evidence type="ECO:0000313" key="2">
    <source>
        <dbReference type="EMBL" id="KAF2264737.1"/>
    </source>
</evidence>
<feature type="chain" id="PRO_5040120990" evidence="1">
    <location>
        <begin position="17"/>
        <end position="207"/>
    </location>
</feature>
<keyword evidence="3" id="KW-1185">Reference proteome</keyword>
<gene>
    <name evidence="2" type="ORF">CC78DRAFT_616402</name>
</gene>
<evidence type="ECO:0000313" key="3">
    <source>
        <dbReference type="Proteomes" id="UP000800093"/>
    </source>
</evidence>
<feature type="non-terminal residue" evidence="2">
    <location>
        <position position="207"/>
    </location>
</feature>
<name>A0A9P4KBI2_9PLEO</name>
<accession>A0A9P4KBI2</accession>
<dbReference type="AlphaFoldDB" id="A0A9P4KBI2"/>
<feature type="signal peptide" evidence="1">
    <location>
        <begin position="1"/>
        <end position="16"/>
    </location>
</feature>
<sequence>MPITLTMILCTPHALCLMQSSKFPHPETKYAPKETETFLKEVNITMVLFLGDYVDCLDLRRFGVLPEQLPSLQPPKVLFNAFWRTLLDSTFSRRSDKPYNVPVSLRRQRRALRGAITLAEEQHIKRRSDIFFDPSLSKVLDTVLLLVLLRLLDFFSLFKSNYTDSIIISHACRICPYLGFNSSCVLLPSVNVFARKNDNSRGVGDGG</sequence>